<dbReference type="InterPro" id="IPR011856">
    <property type="entry name" value="tRNA_endonuc-like_dom_sf"/>
</dbReference>
<protein>
    <recommendedName>
        <fullName evidence="2">VRR-NUC domain-containing protein</fullName>
    </recommendedName>
</protein>
<dbReference type="AlphaFoldDB" id="A0A0F9GTK7"/>
<sequence length="151" mass="16894">MKPRTRLQKIRDQYDVYRAAKLGIKPKRSTRKDGGLPTKPVVPVCDLPESDVLSDCTTWLKARGFIADRMNVGKGDFGGGFRTYGIIGAGDIIVIAPGGRHIEVECKAGKGGVWSTNQQKRCVKIRRNNAVYMIIHGVEELEHRFEQEKLL</sequence>
<evidence type="ECO:0008006" key="2">
    <source>
        <dbReference type="Google" id="ProtNLM"/>
    </source>
</evidence>
<proteinExistence type="predicted"/>
<reference evidence="1" key="1">
    <citation type="journal article" date="2015" name="Nature">
        <title>Complex archaea that bridge the gap between prokaryotes and eukaryotes.</title>
        <authorList>
            <person name="Spang A."/>
            <person name="Saw J.H."/>
            <person name="Jorgensen S.L."/>
            <person name="Zaremba-Niedzwiedzka K."/>
            <person name="Martijn J."/>
            <person name="Lind A.E."/>
            <person name="van Eijk R."/>
            <person name="Schleper C."/>
            <person name="Guy L."/>
            <person name="Ettema T.J."/>
        </authorList>
    </citation>
    <scope>NUCLEOTIDE SEQUENCE</scope>
</reference>
<dbReference type="EMBL" id="LAZR01027206">
    <property type="protein sequence ID" value="KKL66427.1"/>
    <property type="molecule type" value="Genomic_DNA"/>
</dbReference>
<dbReference type="GO" id="GO:0003676">
    <property type="term" value="F:nucleic acid binding"/>
    <property type="evidence" value="ECO:0007669"/>
    <property type="project" value="InterPro"/>
</dbReference>
<evidence type="ECO:0000313" key="1">
    <source>
        <dbReference type="EMBL" id="KKL66427.1"/>
    </source>
</evidence>
<dbReference type="Gene3D" id="3.40.1350.10">
    <property type="match status" value="1"/>
</dbReference>
<comment type="caution">
    <text evidence="1">The sequence shown here is derived from an EMBL/GenBank/DDBJ whole genome shotgun (WGS) entry which is preliminary data.</text>
</comment>
<gene>
    <name evidence="1" type="ORF">LCGC14_2145090</name>
</gene>
<name>A0A0F9GTK7_9ZZZZ</name>
<organism evidence="1">
    <name type="scientific">marine sediment metagenome</name>
    <dbReference type="NCBI Taxonomy" id="412755"/>
    <lineage>
        <taxon>unclassified sequences</taxon>
        <taxon>metagenomes</taxon>
        <taxon>ecological metagenomes</taxon>
    </lineage>
</organism>
<accession>A0A0F9GTK7</accession>